<gene>
    <name evidence="1" type="ORF">PHPALM_16983</name>
</gene>
<accession>A0A2P4XNE9</accession>
<evidence type="ECO:0000313" key="2">
    <source>
        <dbReference type="Proteomes" id="UP000237271"/>
    </source>
</evidence>
<dbReference type="EMBL" id="NCKW01009480">
    <property type="protein sequence ID" value="POM67067.1"/>
    <property type="molecule type" value="Genomic_DNA"/>
</dbReference>
<dbReference type="Proteomes" id="UP000237271">
    <property type="component" value="Unassembled WGS sequence"/>
</dbReference>
<keyword evidence="2" id="KW-1185">Reference proteome</keyword>
<evidence type="ECO:0000313" key="1">
    <source>
        <dbReference type="EMBL" id="POM67067.1"/>
    </source>
</evidence>
<proteinExistence type="predicted"/>
<protein>
    <submittedName>
        <fullName evidence="1">Uncharacterized protein</fullName>
    </submittedName>
</protein>
<organism evidence="1 2">
    <name type="scientific">Phytophthora palmivora</name>
    <dbReference type="NCBI Taxonomy" id="4796"/>
    <lineage>
        <taxon>Eukaryota</taxon>
        <taxon>Sar</taxon>
        <taxon>Stramenopiles</taxon>
        <taxon>Oomycota</taxon>
        <taxon>Peronosporomycetes</taxon>
        <taxon>Peronosporales</taxon>
        <taxon>Peronosporaceae</taxon>
        <taxon>Phytophthora</taxon>
    </lineage>
</organism>
<dbReference type="AlphaFoldDB" id="A0A2P4XNE9"/>
<reference evidence="1 2" key="1">
    <citation type="journal article" date="2017" name="Genome Biol. Evol.">
        <title>Phytophthora megakarya and P. palmivora, closely related causal agents of cacao black pod rot, underwent increases in genome sizes and gene numbers by different mechanisms.</title>
        <authorList>
            <person name="Ali S.S."/>
            <person name="Shao J."/>
            <person name="Lary D.J."/>
            <person name="Kronmiller B."/>
            <person name="Shen D."/>
            <person name="Strem M.D."/>
            <person name="Amoako-Attah I."/>
            <person name="Akrofi A.Y."/>
            <person name="Begoude B.A."/>
            <person name="Ten Hoopen G.M."/>
            <person name="Coulibaly K."/>
            <person name="Kebe B.I."/>
            <person name="Melnick R.L."/>
            <person name="Guiltinan M.J."/>
            <person name="Tyler B.M."/>
            <person name="Meinhardt L.W."/>
            <person name="Bailey B.A."/>
        </authorList>
    </citation>
    <scope>NUCLEOTIDE SEQUENCE [LARGE SCALE GENOMIC DNA]</scope>
    <source>
        <strain evidence="2">sbr112.9</strain>
    </source>
</reference>
<comment type="caution">
    <text evidence="1">The sequence shown here is derived from an EMBL/GenBank/DDBJ whole genome shotgun (WGS) entry which is preliminary data.</text>
</comment>
<dbReference type="OrthoDB" id="129543at2759"/>
<sequence>MNMRSDPWDLWFYAASGCPGVVLNQTPIEVHHRAIKSTAVNHLRFSTGHVLALTLPELLVECAMGFGSDPIRHYASGPVSAEILEKALNLCVDANHYPRHARKSQRAIDKIEKYYFNTRNYCVRDDNANGLPVSAARTKMYARSLHGTLRANEAVENIQLRYLSLYCVEIRKRIAYAHDWNSSGWSHDAVQTILKNSACLHLVGDLNLEVVLHGLPTRKPPGRPWKKKNCLVRDGVRQSQYSVDALIWRLVDKHTSVINWSVLMANPTATEDGETTERTYIAKISPPSNEVGSAIGTWGMKTKTRSHRLRQRNLLK</sequence>
<name>A0A2P4XNE9_9STRA</name>